<dbReference type="Proteomes" id="UP001410795">
    <property type="component" value="Unassembled WGS sequence"/>
</dbReference>
<keyword evidence="3 4" id="KW-0326">Glycosidase</keyword>
<dbReference type="InterPro" id="IPR006710">
    <property type="entry name" value="Glyco_hydro_43"/>
</dbReference>
<gene>
    <name evidence="5" type="ORF">GCM10022202_10250</name>
</gene>
<accession>A0ABP7B9E1</accession>
<dbReference type="CDD" id="cd08981">
    <property type="entry name" value="GH43_Bt1873-like"/>
    <property type="match status" value="1"/>
</dbReference>
<organism evidence="5 6">
    <name type="scientific">Microbacterium marinilacus</name>
    <dbReference type="NCBI Taxonomy" id="415209"/>
    <lineage>
        <taxon>Bacteria</taxon>
        <taxon>Bacillati</taxon>
        <taxon>Actinomycetota</taxon>
        <taxon>Actinomycetes</taxon>
        <taxon>Micrococcales</taxon>
        <taxon>Microbacteriaceae</taxon>
        <taxon>Microbacterium</taxon>
    </lineage>
</organism>
<reference evidence="6" key="1">
    <citation type="journal article" date="2019" name="Int. J. Syst. Evol. Microbiol.">
        <title>The Global Catalogue of Microorganisms (GCM) 10K type strain sequencing project: providing services to taxonomists for standard genome sequencing and annotation.</title>
        <authorList>
            <consortium name="The Broad Institute Genomics Platform"/>
            <consortium name="The Broad Institute Genome Sequencing Center for Infectious Disease"/>
            <person name="Wu L."/>
            <person name="Ma J."/>
        </authorList>
    </citation>
    <scope>NUCLEOTIDE SEQUENCE [LARGE SCALE GENOMIC DNA]</scope>
    <source>
        <strain evidence="6">JCM 16546</strain>
    </source>
</reference>
<evidence type="ECO:0000313" key="6">
    <source>
        <dbReference type="Proteomes" id="UP001410795"/>
    </source>
</evidence>
<evidence type="ECO:0000313" key="5">
    <source>
        <dbReference type="EMBL" id="GAA3652373.1"/>
    </source>
</evidence>
<dbReference type="RefSeq" id="WP_221855480.1">
    <property type="nucleotide sequence ID" value="NZ_BAAAYV010000005.1"/>
</dbReference>
<keyword evidence="6" id="KW-1185">Reference proteome</keyword>
<dbReference type="Gene3D" id="2.115.10.20">
    <property type="entry name" value="Glycosyl hydrolase domain, family 43"/>
    <property type="match status" value="1"/>
</dbReference>
<dbReference type="GO" id="GO:0016787">
    <property type="term" value="F:hydrolase activity"/>
    <property type="evidence" value="ECO:0007669"/>
    <property type="project" value="UniProtKB-KW"/>
</dbReference>
<evidence type="ECO:0000256" key="4">
    <source>
        <dbReference type="RuleBase" id="RU361187"/>
    </source>
</evidence>
<protein>
    <submittedName>
        <fullName evidence="5">Glycoside hydrolase family 43 protein</fullName>
    </submittedName>
</protein>
<dbReference type="InterPro" id="IPR023296">
    <property type="entry name" value="Glyco_hydro_beta-prop_sf"/>
</dbReference>
<dbReference type="PANTHER" id="PTHR42812:SF14">
    <property type="entry name" value="SECRETED PROTEIN"/>
    <property type="match status" value="1"/>
</dbReference>
<dbReference type="PANTHER" id="PTHR42812">
    <property type="entry name" value="BETA-XYLOSIDASE"/>
    <property type="match status" value="1"/>
</dbReference>
<comment type="caution">
    <text evidence="5">The sequence shown here is derived from an EMBL/GenBank/DDBJ whole genome shotgun (WGS) entry which is preliminary data.</text>
</comment>
<evidence type="ECO:0000256" key="1">
    <source>
        <dbReference type="ARBA" id="ARBA00009865"/>
    </source>
</evidence>
<dbReference type="InterPro" id="IPR051795">
    <property type="entry name" value="Glycosyl_Hydrlase_43"/>
</dbReference>
<sequence>MRLEDIQIRDPFVLHVPADADGPAPRTSTGRYHLFGSTDVDIWSGPATGFDTYWSDDLEHWHGPAPAFRPSPDFWSHTQYWAPEVHRYRDAFYMFATFTAEGERRGTQVLRAERPEGPYEPWSDGPLTPRAWECLDGTLHLEGDGTPYLVFCHEWKDVGDGEVQAVRLSDDLRATVGEPFLLFRASEAPWARSIPRPEFPEVYVTDGPSMHRTRDGRLTMLWSSFGDSGYAMGVATSASGDIAGPWTQADEPIWPADGGHGMIFADASGKLFLTLHTPNRTPDERARLFPLEETPDGLRLRR</sequence>
<keyword evidence="2 4" id="KW-0378">Hydrolase</keyword>
<name>A0ABP7B9E1_9MICO</name>
<evidence type="ECO:0000256" key="2">
    <source>
        <dbReference type="ARBA" id="ARBA00022801"/>
    </source>
</evidence>
<dbReference type="SUPFAM" id="SSF75005">
    <property type="entry name" value="Arabinanase/levansucrase/invertase"/>
    <property type="match status" value="1"/>
</dbReference>
<comment type="similarity">
    <text evidence="1 4">Belongs to the glycosyl hydrolase 43 family.</text>
</comment>
<evidence type="ECO:0000256" key="3">
    <source>
        <dbReference type="ARBA" id="ARBA00023295"/>
    </source>
</evidence>
<dbReference type="Pfam" id="PF04616">
    <property type="entry name" value="Glyco_hydro_43"/>
    <property type="match status" value="1"/>
</dbReference>
<proteinExistence type="inferred from homology"/>
<dbReference type="EMBL" id="BAAAYV010000005">
    <property type="protein sequence ID" value="GAA3652373.1"/>
    <property type="molecule type" value="Genomic_DNA"/>
</dbReference>